<evidence type="ECO:0000259" key="1">
    <source>
        <dbReference type="Pfam" id="PF25792"/>
    </source>
</evidence>
<evidence type="ECO:0000313" key="2">
    <source>
        <dbReference type="EMBL" id="MEL1241689.1"/>
    </source>
</evidence>
<dbReference type="Gene3D" id="3.40.50.300">
    <property type="entry name" value="P-loop containing nucleotide triphosphate hydrolases"/>
    <property type="match status" value="1"/>
</dbReference>
<sequence length="1170" mass="135353">MIAIQELYDKDIERRINPAVVVSEMDEYSVNQEINEYVFTTGITKNIYKFLDAIANKKEGKTGVWISGYYGSGKSHFIKYLFYCLNKQFRDQSFVNFKEAVKNVGALEEPNPSQLSLLQKKLDILDIEEIMFNIDAVSDNDDQKDRITRVLLNQLNLFRGFNNTNIALALYLEKPLHEIGKLEEFKQKIEQEFNEKWSGNQLRFIRMSLGKVLDIAKECNPVIDTQSLKNSIQDKKQDYTIEFLIEEFKDFLKTKPDNYRLVFLLDEVSQYIGSNTALLLNLQTIVEEIGAKIGNKIWMVCTAQQDLSNLINNTDDKTEDFGKILGRFETIISLESQDATFITKKRILEKKSEGIGVLSDFYKNNKGAIENQFVFNHDLYENFKNQEDFTLTYPFVPYQFRLISDVFESFSNVGYVGQGVKNTERAILGITHYTAGLCKEDKVGYFVPFDLFFNDQFDKNLTFVARSILDRAYNIKEVKEDVFAKRVVNTLFMISNLGESHRVNFPATVENLALLLMNAVDAPKLEIQKQVTEVLQLLVDKNIIQVSEGKYRFLKDDEIDVAQLIKSTSINTEDRLEYFYKDIIDKVVKPKPDINFFGNRNFKAAISIDDKEIIRNGDFKIKFSVFDVSDMQQLAINSPANDLVIAIGEWFNTDNELKNRVLEYVRTQKFIANNSANATGTRVETLNNFRNNNIILLNEIKLRFEQKFMNTSIISNQQIITADQLTGANITSRLEDMIKKHLEETFRKHALSNAYASSNAELITNAKSKQTKTNTELDPAEEELVNKLNLMGENPNVGEVVKTFEKVPYGWKDIATLDMLLKIAQKGLKRFEWKNDTIDLVQFADKAINTRERDSILILSQKAHSQEEINEFIKTINHEIFAESLIATDCNDLKEATDQLKIKLSNKLLQINKIKEEYEAYPFGIHIKKFHKGLAELQTARDQEQVLLLVNQNKAELKKDRDNYMYVEEFVEHNLKAYEQIKDFINDNKNNFSALDETEQITAQKLVDYIQSDKEPWDNLPQMKKGYKEIHDSLDKKVKELRIEVVKAYEVVFTEINNRKNELGITEPNLTTDDSYIGRIAKEKSFNQLEIYQLKLNDFRAENFKILEDFKAKAEAKKSGKDYTQSVTISVANEMPPTTIENAEQLEDYIKKLREKLMVKLAKNQKIFLN</sequence>
<keyword evidence="3" id="KW-1185">Reference proteome</keyword>
<name>A0ABU9HPC0_9FLAO</name>
<proteinExistence type="predicted"/>
<dbReference type="InterPro" id="IPR027417">
    <property type="entry name" value="P-loop_NTPase"/>
</dbReference>
<gene>
    <name evidence="2" type="primary">brxC</name>
    <name evidence="2" type="ORF">AAEO59_11570</name>
</gene>
<reference evidence="2 3" key="1">
    <citation type="submission" date="2024-04" db="EMBL/GenBank/DDBJ databases">
        <title>Flavobacterium sp. DGU99 16S ribosomal RNA gene Genome sequencing and assembly.</title>
        <authorList>
            <person name="Park S."/>
        </authorList>
    </citation>
    <scope>NUCLEOTIDE SEQUENCE [LARGE SCALE GENOMIC DNA]</scope>
    <source>
        <strain evidence="2 3">DGU99</strain>
    </source>
</reference>
<protein>
    <submittedName>
        <fullName evidence="2">BREX system P-loop protein BrxC</fullName>
    </submittedName>
</protein>
<dbReference type="RefSeq" id="WP_341700902.1">
    <property type="nucleotide sequence ID" value="NZ_JBBYHU010000024.1"/>
</dbReference>
<dbReference type="NCBIfam" id="NF033441">
    <property type="entry name" value="BREX_BrxC"/>
    <property type="match status" value="1"/>
</dbReference>
<organism evidence="2 3">
    <name type="scientific">Flavobacterium flavipallidum</name>
    <dbReference type="NCBI Taxonomy" id="3139140"/>
    <lineage>
        <taxon>Bacteria</taxon>
        <taxon>Pseudomonadati</taxon>
        <taxon>Bacteroidota</taxon>
        <taxon>Flavobacteriia</taxon>
        <taxon>Flavobacteriales</taxon>
        <taxon>Flavobacteriaceae</taxon>
        <taxon>Flavobacterium</taxon>
    </lineage>
</organism>
<dbReference type="SUPFAM" id="SSF52540">
    <property type="entry name" value="P-loop containing nucleoside triphosphate hydrolases"/>
    <property type="match status" value="1"/>
</dbReference>
<feature type="domain" description="Probable ATP-binding protein BrxC alpha-helical" evidence="1">
    <location>
        <begin position="874"/>
        <end position="991"/>
    </location>
</feature>
<dbReference type="Pfam" id="PF25792">
    <property type="entry name" value="BREX_BrxC_helical"/>
    <property type="match status" value="1"/>
</dbReference>
<evidence type="ECO:0000313" key="3">
    <source>
        <dbReference type="Proteomes" id="UP001398556"/>
    </source>
</evidence>
<comment type="caution">
    <text evidence="2">The sequence shown here is derived from an EMBL/GenBank/DDBJ whole genome shotgun (WGS) entry which is preliminary data.</text>
</comment>
<dbReference type="InterPro" id="IPR058037">
    <property type="entry name" value="BREX_BrxC_helical"/>
</dbReference>
<dbReference type="EMBL" id="JBBYHU010000024">
    <property type="protein sequence ID" value="MEL1241689.1"/>
    <property type="molecule type" value="Genomic_DNA"/>
</dbReference>
<dbReference type="InterPro" id="IPR047679">
    <property type="entry name" value="BREX_BrxC"/>
</dbReference>
<accession>A0ABU9HPC0</accession>
<dbReference type="Proteomes" id="UP001398556">
    <property type="component" value="Unassembled WGS sequence"/>
</dbReference>